<dbReference type="RefSeq" id="WP_041334154.1">
    <property type="nucleotide sequence ID" value="NZ_CP020931.1"/>
</dbReference>
<organism evidence="8 10">
    <name type="scientific">Marinobacter salarius</name>
    <dbReference type="NCBI Taxonomy" id="1420917"/>
    <lineage>
        <taxon>Bacteria</taxon>
        <taxon>Pseudomonadati</taxon>
        <taxon>Pseudomonadota</taxon>
        <taxon>Gammaproteobacteria</taxon>
        <taxon>Pseudomonadales</taxon>
        <taxon>Marinobacteraceae</taxon>
        <taxon>Marinobacter</taxon>
    </lineage>
</organism>
<feature type="modified residue" description="4-aspartylphosphate" evidence="5">
    <location>
        <position position="60"/>
    </location>
</feature>
<dbReference type="PANTHER" id="PTHR43214">
    <property type="entry name" value="TWO-COMPONENT RESPONSE REGULATOR"/>
    <property type="match status" value="1"/>
</dbReference>
<dbReference type="PROSITE" id="PS50043">
    <property type="entry name" value="HTH_LUXR_2"/>
    <property type="match status" value="1"/>
</dbReference>
<evidence type="ECO:0000256" key="3">
    <source>
        <dbReference type="ARBA" id="ARBA00023125"/>
    </source>
</evidence>
<dbReference type="Pfam" id="PF00196">
    <property type="entry name" value="GerE"/>
    <property type="match status" value="1"/>
</dbReference>
<dbReference type="CDD" id="cd17535">
    <property type="entry name" value="REC_NarL-like"/>
    <property type="match status" value="1"/>
</dbReference>
<proteinExistence type="predicted"/>
<accession>A0A1W6K7C6</accession>
<evidence type="ECO:0000259" key="6">
    <source>
        <dbReference type="PROSITE" id="PS50043"/>
    </source>
</evidence>
<dbReference type="GeneID" id="77255130"/>
<dbReference type="PROSITE" id="PS50110">
    <property type="entry name" value="RESPONSE_REGULATORY"/>
    <property type="match status" value="1"/>
</dbReference>
<feature type="domain" description="HTH luxR-type" evidence="6">
    <location>
        <begin position="145"/>
        <end position="211"/>
    </location>
</feature>
<evidence type="ECO:0000256" key="2">
    <source>
        <dbReference type="ARBA" id="ARBA00023015"/>
    </source>
</evidence>
<dbReference type="InterPro" id="IPR011006">
    <property type="entry name" value="CheY-like_superfamily"/>
</dbReference>
<dbReference type="STRING" id="1420917.AU15_12475"/>
<evidence type="ECO:0000256" key="5">
    <source>
        <dbReference type="PROSITE-ProRule" id="PRU00169"/>
    </source>
</evidence>
<dbReference type="PANTHER" id="PTHR43214:SF41">
    <property type="entry name" value="NITRATE_NITRITE RESPONSE REGULATOR PROTEIN NARP"/>
    <property type="match status" value="1"/>
</dbReference>
<gene>
    <name evidence="8" type="primary">nreC</name>
    <name evidence="8" type="ORF">MARSALSMR5_01158</name>
    <name evidence="9" type="ORF">SAMN04487868_10183</name>
</gene>
<dbReference type="PRINTS" id="PR00038">
    <property type="entry name" value="HTHLUXR"/>
</dbReference>
<evidence type="ECO:0000259" key="7">
    <source>
        <dbReference type="PROSITE" id="PS50110"/>
    </source>
</evidence>
<name>A0A1W6K7C6_9GAMM</name>
<accession>A0A1I4H4K1</accession>
<dbReference type="InterPro" id="IPR000792">
    <property type="entry name" value="Tscrpt_reg_LuxR_C"/>
</dbReference>
<feature type="domain" description="Response regulatory" evidence="7">
    <location>
        <begin position="9"/>
        <end position="125"/>
    </location>
</feature>
<dbReference type="SMART" id="SM00421">
    <property type="entry name" value="HTH_LUXR"/>
    <property type="match status" value="1"/>
</dbReference>
<dbReference type="InterPro" id="IPR058245">
    <property type="entry name" value="NreC/VraR/RcsB-like_REC"/>
</dbReference>
<keyword evidence="4" id="KW-0804">Transcription</keyword>
<dbReference type="EMBL" id="CP020931">
    <property type="protein sequence ID" value="ARM83252.1"/>
    <property type="molecule type" value="Genomic_DNA"/>
</dbReference>
<protein>
    <submittedName>
        <fullName evidence="8">Oxygen regulatory protein NreC</fullName>
    </submittedName>
    <submittedName>
        <fullName evidence="9">Two component transcriptional regulator, LuxR family</fullName>
    </submittedName>
</protein>
<evidence type="ECO:0000313" key="11">
    <source>
        <dbReference type="Proteomes" id="UP000199211"/>
    </source>
</evidence>
<dbReference type="SUPFAM" id="SSF52172">
    <property type="entry name" value="CheY-like"/>
    <property type="match status" value="1"/>
</dbReference>
<dbReference type="InterPro" id="IPR039420">
    <property type="entry name" value="WalR-like"/>
</dbReference>
<dbReference type="GO" id="GO:0003677">
    <property type="term" value="F:DNA binding"/>
    <property type="evidence" value="ECO:0007669"/>
    <property type="project" value="UniProtKB-KW"/>
</dbReference>
<dbReference type="EMBL" id="FOTV01000001">
    <property type="protein sequence ID" value="SFL37232.1"/>
    <property type="molecule type" value="Genomic_DNA"/>
</dbReference>
<reference evidence="9 11" key="1">
    <citation type="submission" date="2016-10" db="EMBL/GenBank/DDBJ databases">
        <authorList>
            <person name="Varghese N."/>
            <person name="Submissions S."/>
        </authorList>
    </citation>
    <scope>NUCLEOTIDE SEQUENCE [LARGE SCALE GENOMIC DNA]</scope>
    <source>
        <strain evidence="9 11">DSM 26291</strain>
    </source>
</reference>
<dbReference type="SUPFAM" id="SSF46894">
    <property type="entry name" value="C-terminal effector domain of the bipartite response regulators"/>
    <property type="match status" value="1"/>
</dbReference>
<dbReference type="AlphaFoldDB" id="A0A1W6K7C6"/>
<keyword evidence="2" id="KW-0805">Transcription regulation</keyword>
<dbReference type="GO" id="GO:0006355">
    <property type="term" value="P:regulation of DNA-templated transcription"/>
    <property type="evidence" value="ECO:0007669"/>
    <property type="project" value="InterPro"/>
</dbReference>
<sequence length="213" mass="23986">MSTSESVVKVMLVDDHILVLEGIRARLEQEKGIDVVGQATDGLEALERVKDLKPDVIMMDVSMPNMNGIETTKIFQERYPDLKVLILSMHDNREYISQLMFHGAKGYILKDVSVEEMVSAIRTVADGATYICRAATETLFRHGETMEPVESKLTRREEAILSRVAKGLSSKAISNELNISVRTVETHRQNIKSKLDLNTTAELTKYAYDQQLL</sequence>
<dbReference type="InterPro" id="IPR001789">
    <property type="entry name" value="Sig_transdc_resp-reg_receiver"/>
</dbReference>
<evidence type="ECO:0000256" key="4">
    <source>
        <dbReference type="ARBA" id="ARBA00023163"/>
    </source>
</evidence>
<dbReference type="Proteomes" id="UP000193100">
    <property type="component" value="Chromosome"/>
</dbReference>
<dbReference type="InterPro" id="IPR016032">
    <property type="entry name" value="Sig_transdc_resp-reg_C-effctor"/>
</dbReference>
<dbReference type="Pfam" id="PF00072">
    <property type="entry name" value="Response_reg"/>
    <property type="match status" value="1"/>
</dbReference>
<evidence type="ECO:0000313" key="8">
    <source>
        <dbReference type="EMBL" id="ARM83252.1"/>
    </source>
</evidence>
<keyword evidence="11" id="KW-1185">Reference proteome</keyword>
<evidence type="ECO:0000256" key="1">
    <source>
        <dbReference type="ARBA" id="ARBA00022553"/>
    </source>
</evidence>
<dbReference type="PROSITE" id="PS00622">
    <property type="entry name" value="HTH_LUXR_1"/>
    <property type="match status" value="1"/>
</dbReference>
<keyword evidence="3" id="KW-0238">DNA-binding</keyword>
<dbReference type="SMART" id="SM00448">
    <property type="entry name" value="REC"/>
    <property type="match status" value="1"/>
</dbReference>
<keyword evidence="1 5" id="KW-0597">Phosphoprotein</keyword>
<dbReference type="CDD" id="cd06170">
    <property type="entry name" value="LuxR_C_like"/>
    <property type="match status" value="1"/>
</dbReference>
<dbReference type="Proteomes" id="UP000199211">
    <property type="component" value="Unassembled WGS sequence"/>
</dbReference>
<dbReference type="GO" id="GO:0000160">
    <property type="term" value="P:phosphorelay signal transduction system"/>
    <property type="evidence" value="ECO:0007669"/>
    <property type="project" value="InterPro"/>
</dbReference>
<evidence type="ECO:0000313" key="9">
    <source>
        <dbReference type="EMBL" id="SFL37232.1"/>
    </source>
</evidence>
<dbReference type="Gene3D" id="3.40.50.2300">
    <property type="match status" value="1"/>
</dbReference>
<evidence type="ECO:0000313" key="10">
    <source>
        <dbReference type="Proteomes" id="UP000193100"/>
    </source>
</evidence>
<reference evidence="8 10" key="2">
    <citation type="submission" date="2017-04" db="EMBL/GenBank/DDBJ databases">
        <title>Genome Sequence of Marinobacter salarius strain SMR5 Isolated from a culture of the Diatom Skeletonema marinoi.</title>
        <authorList>
            <person name="Topel M."/>
            <person name="Pinder M.I.M."/>
            <person name="Johansson O.N."/>
            <person name="Kourtchenko O."/>
            <person name="Godhe A."/>
            <person name="Clarke A.K."/>
        </authorList>
    </citation>
    <scope>NUCLEOTIDE SEQUENCE [LARGE SCALE GENOMIC DNA]</scope>
    <source>
        <strain evidence="8 10">SMR5</strain>
    </source>
</reference>